<evidence type="ECO:0000256" key="4">
    <source>
        <dbReference type="ARBA" id="ARBA00022723"/>
    </source>
</evidence>
<dbReference type="SUPFAM" id="SSF57850">
    <property type="entry name" value="RING/U-box"/>
    <property type="match status" value="2"/>
</dbReference>
<keyword evidence="11" id="KW-1185">Reference proteome</keyword>
<evidence type="ECO:0000256" key="1">
    <source>
        <dbReference type="ARBA" id="ARBA00001798"/>
    </source>
</evidence>
<dbReference type="InterPro" id="IPR044066">
    <property type="entry name" value="TRIAD_supradom"/>
</dbReference>
<feature type="domain" description="RING-type" evidence="9">
    <location>
        <begin position="19"/>
        <end position="210"/>
    </location>
</feature>
<evidence type="ECO:0000256" key="5">
    <source>
        <dbReference type="ARBA" id="ARBA00022737"/>
    </source>
</evidence>
<evidence type="ECO:0000256" key="7">
    <source>
        <dbReference type="ARBA" id="ARBA00022786"/>
    </source>
</evidence>
<keyword evidence="7" id="KW-0833">Ubl conjugation pathway</keyword>
<dbReference type="GO" id="GO:0004386">
    <property type="term" value="F:helicase activity"/>
    <property type="evidence" value="ECO:0007669"/>
    <property type="project" value="UniProtKB-KW"/>
</dbReference>
<organism evidence="10 11">
    <name type="scientific">Colletotrichum orbiculare (strain 104-T / ATCC 96160 / CBS 514.97 / LARS 414 / MAFF 240422)</name>
    <name type="common">Cucumber anthracnose fungus</name>
    <name type="synonym">Colletotrichum lagenarium</name>
    <dbReference type="NCBI Taxonomy" id="1213857"/>
    <lineage>
        <taxon>Eukaryota</taxon>
        <taxon>Fungi</taxon>
        <taxon>Dikarya</taxon>
        <taxon>Ascomycota</taxon>
        <taxon>Pezizomycotina</taxon>
        <taxon>Sordariomycetes</taxon>
        <taxon>Hypocreomycetidae</taxon>
        <taxon>Glomerellales</taxon>
        <taxon>Glomerellaceae</taxon>
        <taxon>Colletotrichum</taxon>
        <taxon>Colletotrichum orbiculare species complex</taxon>
    </lineage>
</organism>
<dbReference type="EMBL" id="AMCV02000048">
    <property type="protein sequence ID" value="TDZ14766.1"/>
    <property type="molecule type" value="Genomic_DNA"/>
</dbReference>
<dbReference type="PROSITE" id="PS51873">
    <property type="entry name" value="TRIAD"/>
    <property type="match status" value="1"/>
</dbReference>
<dbReference type="AlphaFoldDB" id="A0A484FBB2"/>
<keyword evidence="10" id="KW-0067">ATP-binding</keyword>
<keyword evidence="4" id="KW-0479">Metal-binding</keyword>
<evidence type="ECO:0000256" key="8">
    <source>
        <dbReference type="ARBA" id="ARBA00022833"/>
    </source>
</evidence>
<dbReference type="CDD" id="cd22584">
    <property type="entry name" value="Rcat_RBR_unk"/>
    <property type="match status" value="1"/>
</dbReference>
<reference evidence="11" key="1">
    <citation type="journal article" date="2013" name="New Phytol.">
        <title>Comparative genomic and transcriptomic analyses reveal the hemibiotrophic stage shift of Colletotrichum fungi.</title>
        <authorList>
            <person name="Gan P."/>
            <person name="Ikeda K."/>
            <person name="Irieda H."/>
            <person name="Narusaka M."/>
            <person name="O'Connell R.J."/>
            <person name="Narusaka Y."/>
            <person name="Takano Y."/>
            <person name="Kubo Y."/>
            <person name="Shirasu K."/>
        </authorList>
    </citation>
    <scope>NUCLEOTIDE SEQUENCE [LARGE SCALE GENOMIC DNA]</scope>
    <source>
        <strain evidence="11">104-T / ATCC 96160 / CBS 514.97 / LARS 414 / MAFF 240422</strain>
    </source>
</reference>
<keyword evidence="10" id="KW-0547">Nucleotide-binding</keyword>
<keyword evidence="3" id="KW-0808">Transferase</keyword>
<gene>
    <name evidence="10" type="ORF">Cob_v012286</name>
</gene>
<proteinExistence type="predicted"/>
<dbReference type="CDD" id="cd20335">
    <property type="entry name" value="BRcat_RBR"/>
    <property type="match status" value="1"/>
</dbReference>
<reference evidence="11" key="2">
    <citation type="journal article" date="2019" name="Mol. Plant Microbe Interact.">
        <title>Genome sequence resources for four phytopathogenic fungi from the Colletotrichum orbiculare species complex.</title>
        <authorList>
            <person name="Gan P."/>
            <person name="Tsushima A."/>
            <person name="Narusaka M."/>
            <person name="Narusaka Y."/>
            <person name="Takano Y."/>
            <person name="Kubo Y."/>
            <person name="Shirasu K."/>
        </authorList>
    </citation>
    <scope>GENOME REANNOTATION</scope>
    <source>
        <strain evidence="11">104-T / ATCC 96160 / CBS 514.97 / LARS 414 / MAFF 240422</strain>
    </source>
</reference>
<keyword evidence="6" id="KW-0863">Zinc-finger</keyword>
<keyword evidence="8" id="KW-0862">Zinc</keyword>
<evidence type="ECO:0000256" key="6">
    <source>
        <dbReference type="ARBA" id="ARBA00022771"/>
    </source>
</evidence>
<dbReference type="InterPro" id="IPR002867">
    <property type="entry name" value="IBR_dom"/>
</dbReference>
<dbReference type="Gene3D" id="1.20.120.1750">
    <property type="match status" value="1"/>
</dbReference>
<protein>
    <recommendedName>
        <fullName evidence="2">RBR-type E3 ubiquitin transferase</fullName>
        <ecNumber evidence="2">2.3.2.31</ecNumber>
    </recommendedName>
</protein>
<dbReference type="EC" id="2.3.2.31" evidence="2"/>
<dbReference type="GO" id="GO:0016567">
    <property type="term" value="P:protein ubiquitination"/>
    <property type="evidence" value="ECO:0007669"/>
    <property type="project" value="InterPro"/>
</dbReference>
<name>A0A484FBB2_COLOR</name>
<dbReference type="InterPro" id="IPR013083">
    <property type="entry name" value="Znf_RING/FYVE/PHD"/>
</dbReference>
<keyword evidence="10" id="KW-0347">Helicase</keyword>
<evidence type="ECO:0000313" key="10">
    <source>
        <dbReference type="EMBL" id="TDZ14766.1"/>
    </source>
</evidence>
<evidence type="ECO:0000256" key="3">
    <source>
        <dbReference type="ARBA" id="ARBA00022679"/>
    </source>
</evidence>
<dbReference type="GO" id="GO:0061630">
    <property type="term" value="F:ubiquitin protein ligase activity"/>
    <property type="evidence" value="ECO:0007669"/>
    <property type="project" value="UniProtKB-EC"/>
</dbReference>
<dbReference type="SMART" id="SM00647">
    <property type="entry name" value="IBR"/>
    <property type="match status" value="2"/>
</dbReference>
<keyword evidence="10" id="KW-0378">Hydrolase</keyword>
<comment type="caution">
    <text evidence="10">The sequence shown here is derived from an EMBL/GenBank/DDBJ whole genome shotgun (WGS) entry which is preliminary data.</text>
</comment>
<dbReference type="Proteomes" id="UP000014480">
    <property type="component" value="Unassembled WGS sequence"/>
</dbReference>
<evidence type="ECO:0000259" key="9">
    <source>
        <dbReference type="PROSITE" id="PS51873"/>
    </source>
</evidence>
<comment type="catalytic activity">
    <reaction evidence="1">
        <text>[E2 ubiquitin-conjugating enzyme]-S-ubiquitinyl-L-cysteine + [acceptor protein]-L-lysine = [E2 ubiquitin-conjugating enzyme]-L-cysteine + [acceptor protein]-N(6)-ubiquitinyl-L-lysine.</text>
        <dbReference type="EC" id="2.3.2.31"/>
    </reaction>
</comment>
<dbReference type="STRING" id="1213857.A0A484FBB2"/>
<keyword evidence="5" id="KW-0677">Repeat</keyword>
<dbReference type="Pfam" id="PF01485">
    <property type="entry name" value="IBR"/>
    <property type="match status" value="2"/>
</dbReference>
<evidence type="ECO:0000256" key="2">
    <source>
        <dbReference type="ARBA" id="ARBA00012251"/>
    </source>
</evidence>
<dbReference type="InterPro" id="IPR031127">
    <property type="entry name" value="E3_UB_ligase_RBR"/>
</dbReference>
<accession>A0A484FBB2</accession>
<evidence type="ECO:0000313" key="11">
    <source>
        <dbReference type="Proteomes" id="UP000014480"/>
    </source>
</evidence>
<dbReference type="PANTHER" id="PTHR11685">
    <property type="entry name" value="RBR FAMILY RING FINGER AND IBR DOMAIN-CONTAINING"/>
    <property type="match status" value="1"/>
</dbReference>
<dbReference type="GO" id="GO:0008270">
    <property type="term" value="F:zinc ion binding"/>
    <property type="evidence" value="ECO:0007669"/>
    <property type="project" value="UniProtKB-KW"/>
</dbReference>
<dbReference type="OrthoDB" id="10009520at2759"/>
<sequence length="228" mass="25554">MDTGYLEVASFIITTMKEGWGKCIACFESFEAQELYRADCGDRWCQGCTRSLFELSTKDQSLFPPECCGKEFPIYEDVLGADLLARWKAKRVEHTTEDKTYCHVPTCSAFIVPATIVGNVATCPACHATTCAICKAQTHDGACQEDHQAQEVLQIAEQMGWKRCGACKALIELRGGCNQMTCRCGHEFCYKCGATWHTCSYEGVEVLDQEVLDQDEQLRRWLESTPRG</sequence>
<dbReference type="Gene3D" id="3.30.40.10">
    <property type="entry name" value="Zinc/RING finger domain, C3HC4 (zinc finger)"/>
    <property type="match status" value="1"/>
</dbReference>